<keyword evidence="17" id="KW-1185">Reference proteome</keyword>
<feature type="binding site" evidence="10">
    <location>
        <position position="669"/>
    </location>
    <ligand>
        <name>ATP</name>
        <dbReference type="ChEBI" id="CHEBI:30616"/>
    </ligand>
</feature>
<dbReference type="FunFam" id="1.10.510.10:FF:000554">
    <property type="entry name" value="Predicted protein"/>
    <property type="match status" value="1"/>
</dbReference>
<dbReference type="Gene3D" id="1.10.510.10">
    <property type="entry name" value="Transferase(Phosphotransferase) domain 1"/>
    <property type="match status" value="1"/>
</dbReference>
<keyword evidence="4 11" id="KW-0418">Kinase</keyword>
<comment type="similarity">
    <text evidence="11">Belongs to the protein kinase superfamily. Tyr protein kinase family.</text>
</comment>
<name>A0A813P9D9_9BILA</name>
<dbReference type="InterPro" id="IPR020635">
    <property type="entry name" value="Tyr_kinase_cat_dom"/>
</dbReference>
<keyword evidence="6 11" id="KW-0829">Tyrosine-protein kinase</keyword>
<dbReference type="InterPro" id="IPR001245">
    <property type="entry name" value="Ser-Thr/Tyr_kinase_cat_dom"/>
</dbReference>
<dbReference type="CDD" id="cd04301">
    <property type="entry name" value="NAT_SF"/>
    <property type="match status" value="1"/>
</dbReference>
<dbReference type="PROSITE" id="PS51186">
    <property type="entry name" value="GNAT"/>
    <property type="match status" value="1"/>
</dbReference>
<feature type="domain" description="Protein kinase" evidence="13">
    <location>
        <begin position="637"/>
        <end position="902"/>
    </location>
</feature>
<dbReference type="CDD" id="cd00173">
    <property type="entry name" value="SH2"/>
    <property type="match status" value="2"/>
</dbReference>
<comment type="caution">
    <text evidence="15">The sequence shown here is derived from an EMBL/GenBank/DDBJ whole genome shotgun (WGS) entry which is preliminary data.</text>
</comment>
<dbReference type="InterPro" id="IPR050198">
    <property type="entry name" value="Non-receptor_tyrosine_kinases"/>
</dbReference>
<keyword evidence="5 10" id="KW-0067">ATP-binding</keyword>
<dbReference type="InterPro" id="IPR016181">
    <property type="entry name" value="Acyl_CoA_acyltransferase"/>
</dbReference>
<dbReference type="EMBL" id="CAJNOQ010000050">
    <property type="protein sequence ID" value="CAF0747273.1"/>
    <property type="molecule type" value="Genomic_DNA"/>
</dbReference>
<dbReference type="Pfam" id="PF12796">
    <property type="entry name" value="Ank_2"/>
    <property type="match status" value="1"/>
</dbReference>
<dbReference type="SUPFAM" id="SSF48403">
    <property type="entry name" value="Ankyrin repeat"/>
    <property type="match status" value="1"/>
</dbReference>
<keyword evidence="3 10" id="KW-0547">Nucleotide-binding</keyword>
<dbReference type="InterPro" id="IPR008266">
    <property type="entry name" value="Tyr_kinase_AS"/>
</dbReference>
<dbReference type="InterPro" id="IPR000719">
    <property type="entry name" value="Prot_kinase_dom"/>
</dbReference>
<dbReference type="Gene3D" id="3.30.505.10">
    <property type="entry name" value="SH2 domain"/>
    <property type="match status" value="2"/>
</dbReference>
<keyword evidence="2 11" id="KW-0808">Transferase</keyword>
<keyword evidence="8" id="KW-0040">ANK repeat</keyword>
<dbReference type="SUPFAM" id="SSF55729">
    <property type="entry name" value="Acyl-CoA N-acyltransferases (Nat)"/>
    <property type="match status" value="1"/>
</dbReference>
<evidence type="ECO:0000313" key="17">
    <source>
        <dbReference type="Proteomes" id="UP000663829"/>
    </source>
</evidence>
<evidence type="ECO:0000256" key="4">
    <source>
        <dbReference type="ARBA" id="ARBA00022777"/>
    </source>
</evidence>
<evidence type="ECO:0000259" key="13">
    <source>
        <dbReference type="PROSITE" id="PS50011"/>
    </source>
</evidence>
<dbReference type="PROSITE" id="PS50088">
    <property type="entry name" value="ANK_REPEAT"/>
    <property type="match status" value="1"/>
</dbReference>
<dbReference type="InterPro" id="IPR017441">
    <property type="entry name" value="Protein_kinase_ATP_BS"/>
</dbReference>
<protein>
    <recommendedName>
        <fullName evidence="11">Tyrosine-protein kinase</fullName>
        <ecNumber evidence="11">2.7.10.2</ecNumber>
    </recommendedName>
</protein>
<dbReference type="PROSITE" id="PS00107">
    <property type="entry name" value="PROTEIN_KINASE_ATP"/>
    <property type="match status" value="1"/>
</dbReference>
<dbReference type="InterPro" id="IPR011009">
    <property type="entry name" value="Kinase-like_dom_sf"/>
</dbReference>
<evidence type="ECO:0000256" key="2">
    <source>
        <dbReference type="ARBA" id="ARBA00022679"/>
    </source>
</evidence>
<evidence type="ECO:0000256" key="6">
    <source>
        <dbReference type="ARBA" id="ARBA00023137"/>
    </source>
</evidence>
<dbReference type="SUPFAM" id="SSF56112">
    <property type="entry name" value="Protein kinase-like (PK-like)"/>
    <property type="match status" value="1"/>
</dbReference>
<dbReference type="SMART" id="SM00248">
    <property type="entry name" value="ANK"/>
    <property type="match status" value="4"/>
</dbReference>
<dbReference type="Pfam" id="PF00017">
    <property type="entry name" value="SH2"/>
    <property type="match status" value="2"/>
</dbReference>
<dbReference type="PROSITE" id="PS50011">
    <property type="entry name" value="PROTEIN_KINASE_DOM"/>
    <property type="match status" value="1"/>
</dbReference>
<evidence type="ECO:0000256" key="7">
    <source>
        <dbReference type="ARBA" id="ARBA00051245"/>
    </source>
</evidence>
<dbReference type="PROSITE" id="PS50001">
    <property type="entry name" value="SH2"/>
    <property type="match status" value="2"/>
</dbReference>
<dbReference type="PANTHER" id="PTHR24418">
    <property type="entry name" value="TYROSINE-PROTEIN KINASE"/>
    <property type="match status" value="1"/>
</dbReference>
<dbReference type="InterPro" id="IPR002110">
    <property type="entry name" value="Ankyrin_rpt"/>
</dbReference>
<dbReference type="EMBL" id="CAJOBC010000050">
    <property type="protein sequence ID" value="CAF3526274.1"/>
    <property type="molecule type" value="Genomic_DNA"/>
</dbReference>
<dbReference type="Gene3D" id="1.25.40.20">
    <property type="entry name" value="Ankyrin repeat-containing domain"/>
    <property type="match status" value="1"/>
</dbReference>
<evidence type="ECO:0000259" key="14">
    <source>
        <dbReference type="PROSITE" id="PS51186"/>
    </source>
</evidence>
<dbReference type="GO" id="GO:0005524">
    <property type="term" value="F:ATP binding"/>
    <property type="evidence" value="ECO:0007669"/>
    <property type="project" value="UniProtKB-UniRule"/>
</dbReference>
<evidence type="ECO:0000256" key="9">
    <source>
        <dbReference type="PROSITE-ProRule" id="PRU00191"/>
    </source>
</evidence>
<evidence type="ECO:0000256" key="5">
    <source>
        <dbReference type="ARBA" id="ARBA00022840"/>
    </source>
</evidence>
<dbReference type="Proteomes" id="UP000681722">
    <property type="component" value="Unassembled WGS sequence"/>
</dbReference>
<dbReference type="Gene3D" id="3.30.200.20">
    <property type="entry name" value="Phosphorylase Kinase, domain 1"/>
    <property type="match status" value="1"/>
</dbReference>
<evidence type="ECO:0000256" key="3">
    <source>
        <dbReference type="ARBA" id="ARBA00022741"/>
    </source>
</evidence>
<evidence type="ECO:0000313" key="16">
    <source>
        <dbReference type="EMBL" id="CAF3526274.1"/>
    </source>
</evidence>
<evidence type="ECO:0000256" key="10">
    <source>
        <dbReference type="PROSITE-ProRule" id="PRU10141"/>
    </source>
</evidence>
<dbReference type="InterPro" id="IPR000980">
    <property type="entry name" value="SH2"/>
</dbReference>
<feature type="repeat" description="ANK" evidence="8">
    <location>
        <begin position="389"/>
        <end position="421"/>
    </location>
</feature>
<dbReference type="SMART" id="SM00252">
    <property type="entry name" value="SH2"/>
    <property type="match status" value="2"/>
</dbReference>
<sequence>MQCTNTSDALIDRTCLRLLPLHRYLQYQEKAFEILNEEWPQSRAVRLRRFEKSCDTLPTSYVLVVVNTQQNSFDNNEVIGYCYVDRLYDGTQNSLSLIIESVVIQRKLRGQGYGQILMSLIESELVNDKSFGIADKALYLTTTDQCHFYKKCGFNETTPRVRLNVTSKLFENNRHFIENLLANKQFNETSSDLILQKGSTIKRIKTVWMMKQLEDRSCEPVTRGLLTVFMADNGNSVRELLKDTNLRALLKVDQQQQRSAIRESMLCFHGACDREASEKILKENYSANHNKNGIYLLRQSRNDENKFVLSLIKDGQCYHYLCHHKGNGTFLDEKTDSIFFSLEELVEYYQNDGSKHLKCSLSTPVRGQPLPPFAQKYGHSTLLHQAATEGNTPLHEASFFGREDAVKELLNAGASWKFVNRLGWTSLHQAARGNCPTIIDLLVTRGHADVDCRNSSNSFAPIHCAAACNFIESVTTLFAHNSPVRPLTENLETPYDLAVKHGARECITKLGTLRSKPALSRRSMYYHGFLTNRQMRAILNYFKKKDGYFFVRQSSSVPNNYAISLVWRNNLVHVKLHKKDNHSYYFDDQLHFHDSLEHAVDFFMKVHKHIVKPLSPEEHLVNPLINKKVVVIQDEQLTYGKLLGEGNFGKVYEGTYHEQHGKVVPVAIKALKGTMDMKALEEMKKEAYVMKELMHPCIVRLYGIANSKRLGCLLMVQELLSMGSMLDYLYKHPGGAVRSLFSSWITQINHGMAYMEKKHFVHRDLAARNILMQSQIRVKISDFGLSRRTSNNDYYIQRSDTPIPIAWYAPESLFEYKFTSKSDVWSFGITMWEIYTHGQYPYETMEYNELCDFIQRGGRLPPPKGCSRAIYNIMYRCWAQDAHMRPSFADLLKLFATRQEFRAAIQQFHSLS</sequence>
<proteinExistence type="inferred from homology"/>
<dbReference type="SMART" id="SM00219">
    <property type="entry name" value="TyrKc"/>
    <property type="match status" value="1"/>
</dbReference>
<evidence type="ECO:0000256" key="8">
    <source>
        <dbReference type="PROSITE-ProRule" id="PRU00023"/>
    </source>
</evidence>
<feature type="domain" description="N-acetyltransferase" evidence="14">
    <location>
        <begin position="16"/>
        <end position="171"/>
    </location>
</feature>
<feature type="domain" description="SH2" evidence="12">
    <location>
        <begin position="525"/>
        <end position="624"/>
    </location>
</feature>
<dbReference type="InterPro" id="IPR036770">
    <property type="entry name" value="Ankyrin_rpt-contain_sf"/>
</dbReference>
<dbReference type="PROSITE" id="PS00109">
    <property type="entry name" value="PROTEIN_KINASE_TYR"/>
    <property type="match status" value="1"/>
</dbReference>
<organism evidence="15 17">
    <name type="scientific">Didymodactylos carnosus</name>
    <dbReference type="NCBI Taxonomy" id="1234261"/>
    <lineage>
        <taxon>Eukaryota</taxon>
        <taxon>Metazoa</taxon>
        <taxon>Spiralia</taxon>
        <taxon>Gnathifera</taxon>
        <taxon>Rotifera</taxon>
        <taxon>Eurotatoria</taxon>
        <taxon>Bdelloidea</taxon>
        <taxon>Philodinida</taxon>
        <taxon>Philodinidae</taxon>
        <taxon>Didymodactylos</taxon>
    </lineage>
</organism>
<keyword evidence="9" id="KW-0727">SH2 domain</keyword>
<evidence type="ECO:0000259" key="12">
    <source>
        <dbReference type="PROSITE" id="PS50001"/>
    </source>
</evidence>
<dbReference type="GO" id="GO:0004715">
    <property type="term" value="F:non-membrane spanning protein tyrosine kinase activity"/>
    <property type="evidence" value="ECO:0007669"/>
    <property type="project" value="UniProtKB-EC"/>
</dbReference>
<evidence type="ECO:0000256" key="11">
    <source>
        <dbReference type="RuleBase" id="RU362096"/>
    </source>
</evidence>
<dbReference type="GO" id="GO:0016747">
    <property type="term" value="F:acyltransferase activity, transferring groups other than amino-acyl groups"/>
    <property type="evidence" value="ECO:0007669"/>
    <property type="project" value="InterPro"/>
</dbReference>
<dbReference type="Pfam" id="PF13508">
    <property type="entry name" value="Acetyltransf_7"/>
    <property type="match status" value="1"/>
</dbReference>
<gene>
    <name evidence="15" type="ORF">GPM918_LOCUS617</name>
    <name evidence="16" type="ORF">SRO942_LOCUS618</name>
</gene>
<evidence type="ECO:0000256" key="1">
    <source>
        <dbReference type="ARBA" id="ARBA00022553"/>
    </source>
</evidence>
<reference evidence="15" key="1">
    <citation type="submission" date="2021-02" db="EMBL/GenBank/DDBJ databases">
        <authorList>
            <person name="Nowell W R."/>
        </authorList>
    </citation>
    <scope>NUCLEOTIDE SEQUENCE</scope>
</reference>
<dbReference type="Pfam" id="PF07714">
    <property type="entry name" value="PK_Tyr_Ser-Thr"/>
    <property type="match status" value="1"/>
</dbReference>
<dbReference type="PRINTS" id="PR00109">
    <property type="entry name" value="TYRKINASE"/>
</dbReference>
<feature type="domain" description="SH2" evidence="12">
    <location>
        <begin position="267"/>
        <end position="365"/>
    </location>
</feature>
<dbReference type="Gene3D" id="3.40.630.30">
    <property type="match status" value="1"/>
</dbReference>
<dbReference type="Proteomes" id="UP000663829">
    <property type="component" value="Unassembled WGS sequence"/>
</dbReference>
<dbReference type="InterPro" id="IPR036860">
    <property type="entry name" value="SH2_dom_sf"/>
</dbReference>
<dbReference type="PROSITE" id="PS50297">
    <property type="entry name" value="ANK_REP_REGION"/>
    <property type="match status" value="1"/>
</dbReference>
<keyword evidence="1" id="KW-0597">Phosphoprotein</keyword>
<dbReference type="SUPFAM" id="SSF55550">
    <property type="entry name" value="SH2 domain"/>
    <property type="match status" value="2"/>
</dbReference>
<dbReference type="InterPro" id="IPR000182">
    <property type="entry name" value="GNAT_dom"/>
</dbReference>
<dbReference type="EC" id="2.7.10.2" evidence="11"/>
<evidence type="ECO:0000313" key="15">
    <source>
        <dbReference type="EMBL" id="CAF0747273.1"/>
    </source>
</evidence>
<accession>A0A813P9D9</accession>
<dbReference type="OrthoDB" id="3256376at2759"/>
<dbReference type="AlphaFoldDB" id="A0A813P9D9"/>
<dbReference type="CDD" id="cd00192">
    <property type="entry name" value="PTKc"/>
    <property type="match status" value="1"/>
</dbReference>
<comment type="catalytic activity">
    <reaction evidence="7 11">
        <text>L-tyrosyl-[protein] + ATP = O-phospho-L-tyrosyl-[protein] + ADP + H(+)</text>
        <dbReference type="Rhea" id="RHEA:10596"/>
        <dbReference type="Rhea" id="RHEA-COMP:10136"/>
        <dbReference type="Rhea" id="RHEA-COMP:20101"/>
        <dbReference type="ChEBI" id="CHEBI:15378"/>
        <dbReference type="ChEBI" id="CHEBI:30616"/>
        <dbReference type="ChEBI" id="CHEBI:46858"/>
        <dbReference type="ChEBI" id="CHEBI:61978"/>
        <dbReference type="ChEBI" id="CHEBI:456216"/>
        <dbReference type="EC" id="2.7.10.2"/>
    </reaction>
</comment>